<protein>
    <recommendedName>
        <fullName evidence="4">Tetratricopeptide repeat-containing protein</fullName>
    </recommendedName>
</protein>
<evidence type="ECO:0000313" key="2">
    <source>
        <dbReference type="EMBL" id="GHH00078.1"/>
    </source>
</evidence>
<name>A0A8J3H8V4_9RHOB</name>
<accession>A0A8J3H8V4</accession>
<feature type="chain" id="PRO_5035314689" description="Tetratricopeptide repeat-containing protein" evidence="1">
    <location>
        <begin position="35"/>
        <end position="464"/>
    </location>
</feature>
<dbReference type="AlphaFoldDB" id="A0A8J3H8V4"/>
<evidence type="ECO:0000313" key="3">
    <source>
        <dbReference type="Proteomes" id="UP000611500"/>
    </source>
</evidence>
<proteinExistence type="predicted"/>
<reference evidence="2" key="2">
    <citation type="submission" date="2020-09" db="EMBL/GenBank/DDBJ databases">
        <authorList>
            <person name="Sun Q."/>
            <person name="Zhou Y."/>
        </authorList>
    </citation>
    <scope>NUCLEOTIDE SEQUENCE</scope>
    <source>
        <strain evidence="2">CGMCC 1.7081</strain>
    </source>
</reference>
<gene>
    <name evidence="2" type="ORF">GCM10010961_36550</name>
</gene>
<dbReference type="InterPro" id="IPR011990">
    <property type="entry name" value="TPR-like_helical_dom_sf"/>
</dbReference>
<sequence length="464" mass="51854">MIRRRPRIRLRPGPLPRALALVMGLGLPVTMAQAEDIELTPDQMRAAAWMALRAGESAKALQFSDALIHRDPQDRAALLIHARAARDLGQYDQAKQSARQAWRLSEDDGSKYASSVVMAQALSSNGQRTQAQWWLRRAVQHAPNEALSRKAVQDFRYVRLRNPWAAQLSFSVTPDSNINNGSSARYFSIDDIPVEFALKGTSRALSGMEYALGLNTRYRFAETETRAHDIVFSADVRHYTLSSKAKAIAPDATGSDFDYASYSLGYSYRGLNWDDRGEYRLFTDLGQVWYGGEEYLRLYRIGGGQSYRLASGDKVGLRIAGEHQDGVTTSDSDILRADLSYTTRVLSGATLWTNATLARASSSYAPDEFDEIGLRAQLTLARPVMGATVQFGLWARNRSYDVSPHSRDGHNDDRVQADFTMIFRKVDYYGFNPTMQISASRTYSNIALYDADRLGINFGIQSAF</sequence>
<evidence type="ECO:0000256" key="1">
    <source>
        <dbReference type="SAM" id="SignalP"/>
    </source>
</evidence>
<comment type="caution">
    <text evidence="2">The sequence shown here is derived from an EMBL/GenBank/DDBJ whole genome shotgun (WGS) entry which is preliminary data.</text>
</comment>
<dbReference type="Proteomes" id="UP000611500">
    <property type="component" value="Unassembled WGS sequence"/>
</dbReference>
<evidence type="ECO:0008006" key="4">
    <source>
        <dbReference type="Google" id="ProtNLM"/>
    </source>
</evidence>
<dbReference type="SUPFAM" id="SSF48452">
    <property type="entry name" value="TPR-like"/>
    <property type="match status" value="1"/>
</dbReference>
<keyword evidence="3" id="KW-1185">Reference proteome</keyword>
<organism evidence="2 3">
    <name type="scientific">Pseudodonghicola xiamenensis</name>
    <dbReference type="NCBI Taxonomy" id="337702"/>
    <lineage>
        <taxon>Bacteria</taxon>
        <taxon>Pseudomonadati</taxon>
        <taxon>Pseudomonadota</taxon>
        <taxon>Alphaproteobacteria</taxon>
        <taxon>Rhodobacterales</taxon>
        <taxon>Paracoccaceae</taxon>
        <taxon>Pseudodonghicola</taxon>
    </lineage>
</organism>
<keyword evidence="1" id="KW-0732">Signal</keyword>
<dbReference type="Gene3D" id="1.25.40.10">
    <property type="entry name" value="Tetratricopeptide repeat domain"/>
    <property type="match status" value="1"/>
</dbReference>
<dbReference type="RefSeq" id="WP_028094725.1">
    <property type="nucleotide sequence ID" value="NZ_BNAP01000025.1"/>
</dbReference>
<reference evidence="2" key="1">
    <citation type="journal article" date="2014" name="Int. J. Syst. Evol. Microbiol.">
        <title>Complete genome sequence of Corynebacterium casei LMG S-19264T (=DSM 44701T), isolated from a smear-ripened cheese.</title>
        <authorList>
            <consortium name="US DOE Joint Genome Institute (JGI-PGF)"/>
            <person name="Walter F."/>
            <person name="Albersmeier A."/>
            <person name="Kalinowski J."/>
            <person name="Ruckert C."/>
        </authorList>
    </citation>
    <scope>NUCLEOTIDE SEQUENCE</scope>
    <source>
        <strain evidence="2">CGMCC 1.7081</strain>
    </source>
</reference>
<dbReference type="EMBL" id="BNAP01000025">
    <property type="protein sequence ID" value="GHH00078.1"/>
    <property type="molecule type" value="Genomic_DNA"/>
</dbReference>
<feature type="signal peptide" evidence="1">
    <location>
        <begin position="1"/>
        <end position="34"/>
    </location>
</feature>